<evidence type="ECO:0000256" key="5">
    <source>
        <dbReference type="ARBA" id="ARBA00022448"/>
    </source>
</evidence>
<evidence type="ECO:0000256" key="19">
    <source>
        <dbReference type="ARBA" id="ARBA00051447"/>
    </source>
</evidence>
<comment type="catalytic activity">
    <reaction evidence="15">
        <text>2 nitrate(out) + H(+)(out) = 2 nitrate(in) + H(+)(in)</text>
        <dbReference type="Rhea" id="RHEA:71539"/>
        <dbReference type="ChEBI" id="CHEBI:15378"/>
        <dbReference type="ChEBI" id="CHEBI:17632"/>
    </reaction>
    <physiologicalReaction direction="left-to-right" evidence="15">
        <dbReference type="Rhea" id="RHEA:71540"/>
    </physiologicalReaction>
</comment>
<dbReference type="AlphaFoldDB" id="A0A8X6J0A6"/>
<keyword evidence="9 26" id="KW-1133">Transmembrane helix</keyword>
<evidence type="ECO:0000256" key="9">
    <source>
        <dbReference type="ARBA" id="ARBA00022989"/>
    </source>
</evidence>
<keyword evidence="7 26" id="KW-0812">Transmembrane</keyword>
<feature type="domain" description="Major facilitator superfamily (MFS) profile" evidence="27">
    <location>
        <begin position="45"/>
        <end position="437"/>
    </location>
</feature>
<evidence type="ECO:0000256" key="1">
    <source>
        <dbReference type="ARBA" id="ARBA00004432"/>
    </source>
</evidence>
<keyword evidence="6" id="KW-1003">Cell membrane</keyword>
<dbReference type="InterPro" id="IPR020846">
    <property type="entry name" value="MFS_dom"/>
</dbReference>
<dbReference type="Gene3D" id="1.20.1250.20">
    <property type="entry name" value="MFS general substrate transporter like domains"/>
    <property type="match status" value="2"/>
</dbReference>
<evidence type="ECO:0000256" key="18">
    <source>
        <dbReference type="ARBA" id="ARBA00051403"/>
    </source>
</evidence>
<feature type="transmembrane region" description="Helical" evidence="26">
    <location>
        <begin position="218"/>
        <end position="241"/>
    </location>
</feature>
<evidence type="ECO:0000256" key="23">
    <source>
        <dbReference type="ARBA" id="ARBA00080244"/>
    </source>
</evidence>
<evidence type="ECO:0000256" key="10">
    <source>
        <dbReference type="ARBA" id="ARBA00023018"/>
    </source>
</evidence>
<evidence type="ECO:0000259" key="27">
    <source>
        <dbReference type="PROSITE" id="PS50850"/>
    </source>
</evidence>
<dbReference type="FunFam" id="1.20.1250.20:FF:000067">
    <property type="entry name" value="sialin isoform X2"/>
    <property type="match status" value="1"/>
</dbReference>
<evidence type="ECO:0000256" key="16">
    <source>
        <dbReference type="ARBA" id="ARBA00050554"/>
    </source>
</evidence>
<evidence type="ECO:0000313" key="30">
    <source>
        <dbReference type="Proteomes" id="UP000887013"/>
    </source>
</evidence>
<comment type="caution">
    <text evidence="28">The sequence shown here is derived from an EMBL/GenBank/DDBJ whole genome shotgun (WGS) entry which is preliminary data.</text>
</comment>
<evidence type="ECO:0000256" key="25">
    <source>
        <dbReference type="ARBA" id="ARBA00081925"/>
    </source>
</evidence>
<keyword evidence="12" id="KW-0325">Glycoprotein</keyword>
<feature type="transmembrane region" description="Helical" evidence="26">
    <location>
        <begin position="97"/>
        <end position="117"/>
    </location>
</feature>
<comment type="function">
    <text evidence="21">Receptor for CM101, a polysaccharide produced by group B Streptococcus with antipathoangiogenic properties.</text>
</comment>
<comment type="catalytic activity">
    <reaction evidence="17">
        <text>N-acetylneuraminate(in) + H(+)(in) = N-acetylneuraminate(out) + H(+)(out)</text>
        <dbReference type="Rhea" id="RHEA:28987"/>
        <dbReference type="ChEBI" id="CHEBI:15378"/>
        <dbReference type="ChEBI" id="CHEBI:35418"/>
    </reaction>
    <physiologicalReaction direction="right-to-left" evidence="17">
        <dbReference type="Rhea" id="RHEA:28989"/>
    </physiologicalReaction>
</comment>
<dbReference type="InterPro" id="IPR011701">
    <property type="entry name" value="MFS"/>
</dbReference>
<dbReference type="FunFam" id="1.20.1250.20:FF:000003">
    <property type="entry name" value="Solute carrier family 17 member 3"/>
    <property type="match status" value="1"/>
</dbReference>
<comment type="catalytic activity">
    <reaction evidence="18">
        <text>N-acetyl-L-aspartyl-L-glutamate(out) = N-acetyl-L-aspartyl-L-glutamate(in)</text>
        <dbReference type="Rhea" id="RHEA:72599"/>
        <dbReference type="ChEBI" id="CHEBI:76931"/>
    </reaction>
    <physiologicalReaction direction="left-to-right" evidence="18">
        <dbReference type="Rhea" id="RHEA:72600"/>
    </physiologicalReaction>
</comment>
<sequence>MKERYGNYFMIESYSKIEKKSIPKRWIVVILGFFGAFNIYAMRVNLSVAMVAMVQQPVDYEITNTSSIACIELIRPIKKSDQLTPAPEREGDFEWSASTQAVILGSFFYGYVITQIPGGNISEKYGAKWLLAIAVLTTSVFTLITPFAAWWGVYPLIFVRMIEGLSEGVTFPALYALVGRWAPKVERSRMSAIIVSGSDFGSVVTFALSGLICATLGWPFVFYIFGILGIIWTAFWLWLVYETPESHPSITEEEIKLIQYGRDDKVWERSATPWKSMLTSKYVWAMIIVHFGLSWGFYTFLTELPTYMARILHFDIKRNGVLSALPYLVQATVSISICILADKLRATRKYKINTIRKFFNSIASFCPALCVGLAGYVGCQPTIIIGLLIMMMAFSGFSHAGFGTTHIDMSPEFAGKSTYHQLAFYFSYLVALHTHFK</sequence>
<evidence type="ECO:0000256" key="2">
    <source>
        <dbReference type="ARBA" id="ARBA00004554"/>
    </source>
</evidence>
<evidence type="ECO:0000256" key="4">
    <source>
        <dbReference type="ARBA" id="ARBA00004656"/>
    </source>
</evidence>
<feature type="transmembrane region" description="Helical" evidence="26">
    <location>
        <begin position="26"/>
        <end position="43"/>
    </location>
</feature>
<keyword evidence="8" id="KW-0769">Symport</keyword>
<dbReference type="GO" id="GO:0016323">
    <property type="term" value="C:basolateral plasma membrane"/>
    <property type="evidence" value="ECO:0007669"/>
    <property type="project" value="UniProtKB-SubCell"/>
</dbReference>
<evidence type="ECO:0000256" key="26">
    <source>
        <dbReference type="SAM" id="Phobius"/>
    </source>
</evidence>
<evidence type="ECO:0000256" key="6">
    <source>
        <dbReference type="ARBA" id="ARBA00022475"/>
    </source>
</evidence>
<dbReference type="PANTHER" id="PTHR11662:SF399">
    <property type="entry name" value="FI19708P1-RELATED"/>
    <property type="match status" value="1"/>
</dbReference>
<feature type="transmembrane region" description="Helical" evidence="26">
    <location>
        <begin position="321"/>
        <end position="342"/>
    </location>
</feature>
<keyword evidence="13" id="KW-0458">Lysosome</keyword>
<evidence type="ECO:0000256" key="24">
    <source>
        <dbReference type="ARBA" id="ARBA00081195"/>
    </source>
</evidence>
<evidence type="ECO:0000256" key="20">
    <source>
        <dbReference type="ARBA" id="ARBA00051612"/>
    </source>
</evidence>
<feature type="transmembrane region" description="Helical" evidence="26">
    <location>
        <begin position="157"/>
        <end position="178"/>
    </location>
</feature>
<keyword evidence="30" id="KW-1185">Reference proteome</keyword>
<evidence type="ECO:0000256" key="3">
    <source>
        <dbReference type="ARBA" id="ARBA00004638"/>
    </source>
</evidence>
<dbReference type="InterPro" id="IPR036259">
    <property type="entry name" value="MFS_trans_sf"/>
</dbReference>
<evidence type="ECO:0000256" key="12">
    <source>
        <dbReference type="ARBA" id="ARBA00023180"/>
    </source>
</evidence>
<evidence type="ECO:0000313" key="29">
    <source>
        <dbReference type="EMBL" id="GFU15078.1"/>
    </source>
</evidence>
<keyword evidence="11 26" id="KW-0472">Membrane</keyword>
<dbReference type="InterPro" id="IPR050382">
    <property type="entry name" value="MFS_Na/Anion_cotransporter"/>
</dbReference>
<dbReference type="PANTHER" id="PTHR11662">
    <property type="entry name" value="SOLUTE CARRIER FAMILY 17"/>
    <property type="match status" value="1"/>
</dbReference>
<evidence type="ECO:0000256" key="8">
    <source>
        <dbReference type="ARBA" id="ARBA00022847"/>
    </source>
</evidence>
<dbReference type="PROSITE" id="PS50850">
    <property type="entry name" value="MFS"/>
    <property type="match status" value="1"/>
</dbReference>
<accession>A0A8X6J0A6</accession>
<comment type="subcellular location">
    <subcellularLocation>
        <location evidence="2">Basolateral cell membrane</location>
        <topology evidence="2">Multi-pass membrane protein</topology>
    </subcellularLocation>
    <subcellularLocation>
        <location evidence="3">Cytoplasmic vesicle</location>
        <location evidence="3">Secretory vesicle membrane</location>
        <topology evidence="3">Multi-pass membrane protein</topology>
    </subcellularLocation>
    <subcellularLocation>
        <location evidence="1">Cytoplasmic vesicle</location>
        <location evidence="1">Secretory vesicle</location>
        <location evidence="1">Synaptic vesicle membrane</location>
    </subcellularLocation>
    <subcellularLocation>
        <location evidence="4">Lysosome membrane</location>
    </subcellularLocation>
</comment>
<feature type="transmembrane region" description="Helical" evidence="26">
    <location>
        <begin position="129"/>
        <end position="151"/>
    </location>
</feature>
<feature type="transmembrane region" description="Helical" evidence="26">
    <location>
        <begin position="358"/>
        <end position="377"/>
    </location>
</feature>
<keyword evidence="5" id="KW-0813">Transport</keyword>
<dbReference type="SUPFAM" id="SSF103473">
    <property type="entry name" value="MFS general substrate transporter"/>
    <property type="match status" value="1"/>
</dbReference>
<comment type="catalytic activity">
    <reaction evidence="16">
        <text>L-aspartate(out) = L-aspartate(in)</text>
        <dbReference type="Rhea" id="RHEA:66332"/>
        <dbReference type="ChEBI" id="CHEBI:29991"/>
    </reaction>
    <physiologicalReaction direction="left-to-right" evidence="16">
        <dbReference type="Rhea" id="RHEA:66333"/>
    </physiologicalReaction>
</comment>
<dbReference type="EMBL" id="BMAW01000208">
    <property type="protein sequence ID" value="GFS68025.1"/>
    <property type="molecule type" value="Genomic_DNA"/>
</dbReference>
<dbReference type="Pfam" id="PF07690">
    <property type="entry name" value="MFS_1"/>
    <property type="match status" value="1"/>
</dbReference>
<feature type="transmembrane region" description="Helical" evidence="26">
    <location>
        <begin position="190"/>
        <end position="212"/>
    </location>
</feature>
<evidence type="ECO:0000256" key="7">
    <source>
        <dbReference type="ARBA" id="ARBA00022692"/>
    </source>
</evidence>
<dbReference type="CDD" id="cd17318">
    <property type="entry name" value="MFS_SLC17"/>
    <property type="match status" value="1"/>
</dbReference>
<keyword evidence="14" id="KW-0968">Cytoplasmic vesicle</keyword>
<name>A0A8X6J0A6_NEPPI</name>
<comment type="catalytic activity">
    <reaction evidence="20">
        <text>D-glucuronate(out) + H(+)(out) = D-glucuronate(in) + H(+)(in)</text>
        <dbReference type="Rhea" id="RHEA:72591"/>
        <dbReference type="ChEBI" id="CHEBI:15378"/>
        <dbReference type="ChEBI" id="CHEBI:58720"/>
    </reaction>
    <physiologicalReaction direction="left-to-right" evidence="20">
        <dbReference type="Rhea" id="RHEA:72592"/>
    </physiologicalReaction>
</comment>
<dbReference type="GO" id="GO:0006820">
    <property type="term" value="P:monoatomic anion transport"/>
    <property type="evidence" value="ECO:0007669"/>
    <property type="project" value="TreeGrafter"/>
</dbReference>
<evidence type="ECO:0000256" key="11">
    <source>
        <dbReference type="ARBA" id="ARBA00023136"/>
    </source>
</evidence>
<dbReference type="GO" id="GO:0015293">
    <property type="term" value="F:symporter activity"/>
    <property type="evidence" value="ECO:0007669"/>
    <property type="project" value="UniProtKB-KW"/>
</dbReference>
<dbReference type="GO" id="GO:0046942">
    <property type="term" value="P:carboxylic acid transport"/>
    <property type="evidence" value="ECO:0007669"/>
    <property type="project" value="UniProtKB-ARBA"/>
</dbReference>
<reference evidence="28" key="1">
    <citation type="submission" date="2020-08" db="EMBL/GenBank/DDBJ databases">
        <title>Multicomponent nature underlies the extraordinary mechanical properties of spider dragline silk.</title>
        <authorList>
            <person name="Kono N."/>
            <person name="Nakamura H."/>
            <person name="Mori M."/>
            <person name="Yoshida Y."/>
            <person name="Ohtoshi R."/>
            <person name="Malay A.D."/>
            <person name="Moran D.A.P."/>
            <person name="Tomita M."/>
            <person name="Numata K."/>
            <person name="Arakawa K."/>
        </authorList>
    </citation>
    <scope>NUCLEOTIDE SEQUENCE</scope>
</reference>
<comment type="catalytic activity">
    <reaction evidence="19">
        <text>L-glutamate(out) = L-glutamate(in)</text>
        <dbReference type="Rhea" id="RHEA:66336"/>
        <dbReference type="ChEBI" id="CHEBI:29985"/>
    </reaction>
    <physiologicalReaction direction="left-to-right" evidence="19">
        <dbReference type="Rhea" id="RHEA:66337"/>
    </physiologicalReaction>
</comment>
<keyword evidence="10" id="KW-0770">Synapse</keyword>
<dbReference type="OrthoDB" id="6410675at2759"/>
<dbReference type="GO" id="GO:0005765">
    <property type="term" value="C:lysosomal membrane"/>
    <property type="evidence" value="ECO:0007669"/>
    <property type="project" value="UniProtKB-SubCell"/>
</dbReference>
<dbReference type="Proteomes" id="UP000887013">
    <property type="component" value="Unassembled WGS sequence"/>
</dbReference>
<organism evidence="28 30">
    <name type="scientific">Nephila pilipes</name>
    <name type="common">Giant wood spider</name>
    <name type="synonym">Nephila maculata</name>
    <dbReference type="NCBI Taxonomy" id="299642"/>
    <lineage>
        <taxon>Eukaryota</taxon>
        <taxon>Metazoa</taxon>
        <taxon>Ecdysozoa</taxon>
        <taxon>Arthropoda</taxon>
        <taxon>Chelicerata</taxon>
        <taxon>Arachnida</taxon>
        <taxon>Araneae</taxon>
        <taxon>Araneomorphae</taxon>
        <taxon>Entelegynae</taxon>
        <taxon>Araneoidea</taxon>
        <taxon>Nephilidae</taxon>
        <taxon>Nephila</taxon>
    </lineage>
</organism>
<dbReference type="GO" id="GO:0030672">
    <property type="term" value="C:synaptic vesicle membrane"/>
    <property type="evidence" value="ECO:0007669"/>
    <property type="project" value="UniProtKB-SubCell"/>
</dbReference>
<evidence type="ECO:0000313" key="28">
    <source>
        <dbReference type="EMBL" id="GFS68025.1"/>
    </source>
</evidence>
<feature type="transmembrane region" description="Helical" evidence="26">
    <location>
        <begin position="282"/>
        <end position="301"/>
    </location>
</feature>
<dbReference type="EMBL" id="BMAW01030115">
    <property type="protein sequence ID" value="GFU15078.1"/>
    <property type="molecule type" value="Genomic_DNA"/>
</dbReference>
<evidence type="ECO:0000256" key="17">
    <source>
        <dbReference type="ARBA" id="ARBA00050625"/>
    </source>
</evidence>
<gene>
    <name evidence="28" type="primary">SLC17A5</name>
    <name evidence="28" type="ORF">NPIL_276661</name>
    <name evidence="29" type="ORF">NPIL_572731</name>
</gene>
<evidence type="ECO:0000256" key="14">
    <source>
        <dbReference type="ARBA" id="ARBA00023329"/>
    </source>
</evidence>
<evidence type="ECO:0000256" key="13">
    <source>
        <dbReference type="ARBA" id="ARBA00023228"/>
    </source>
</evidence>
<proteinExistence type="predicted"/>
<evidence type="ECO:0000256" key="22">
    <source>
        <dbReference type="ARBA" id="ARBA00069713"/>
    </source>
</evidence>
<evidence type="ECO:0000256" key="15">
    <source>
        <dbReference type="ARBA" id="ARBA00050101"/>
    </source>
</evidence>
<evidence type="ECO:0000256" key="21">
    <source>
        <dbReference type="ARBA" id="ARBA00056891"/>
    </source>
</evidence>
<protein>
    <recommendedName>
        <fullName evidence="22">Sialin</fullName>
    </recommendedName>
    <alternativeName>
        <fullName evidence="25">H(+)/nitrate cotransporter</fullName>
    </alternativeName>
    <alternativeName>
        <fullName evidence="23">H(+)/sialic acid cotransporter</fullName>
    </alternativeName>
    <alternativeName>
        <fullName evidence="24">Vesicular excitatory amino acid transporter</fullName>
    </alternativeName>
</protein>